<proteinExistence type="predicted"/>
<name>A0AAD7EXA3_9AGAR</name>
<dbReference type="AlphaFoldDB" id="A0AAD7EXA3"/>
<keyword evidence="2" id="KW-1185">Reference proteome</keyword>
<dbReference type="Proteomes" id="UP001218218">
    <property type="component" value="Unassembled WGS sequence"/>
</dbReference>
<evidence type="ECO:0000313" key="1">
    <source>
        <dbReference type="EMBL" id="KAJ7356447.1"/>
    </source>
</evidence>
<comment type="caution">
    <text evidence="1">The sequence shown here is derived from an EMBL/GenBank/DDBJ whole genome shotgun (WGS) entry which is preliminary data.</text>
</comment>
<dbReference type="EMBL" id="JARIHO010000008">
    <property type="protein sequence ID" value="KAJ7356447.1"/>
    <property type="molecule type" value="Genomic_DNA"/>
</dbReference>
<reference evidence="1" key="1">
    <citation type="submission" date="2023-03" db="EMBL/GenBank/DDBJ databases">
        <title>Massive genome expansion in bonnet fungi (Mycena s.s.) driven by repeated elements and novel gene families across ecological guilds.</title>
        <authorList>
            <consortium name="Lawrence Berkeley National Laboratory"/>
            <person name="Harder C.B."/>
            <person name="Miyauchi S."/>
            <person name="Viragh M."/>
            <person name="Kuo A."/>
            <person name="Thoen E."/>
            <person name="Andreopoulos B."/>
            <person name="Lu D."/>
            <person name="Skrede I."/>
            <person name="Drula E."/>
            <person name="Henrissat B."/>
            <person name="Morin E."/>
            <person name="Kohler A."/>
            <person name="Barry K."/>
            <person name="LaButti K."/>
            <person name="Morin E."/>
            <person name="Salamov A."/>
            <person name="Lipzen A."/>
            <person name="Mereny Z."/>
            <person name="Hegedus B."/>
            <person name="Baldrian P."/>
            <person name="Stursova M."/>
            <person name="Weitz H."/>
            <person name="Taylor A."/>
            <person name="Grigoriev I.V."/>
            <person name="Nagy L.G."/>
            <person name="Martin F."/>
            <person name="Kauserud H."/>
        </authorList>
    </citation>
    <scope>NUCLEOTIDE SEQUENCE</scope>
    <source>
        <strain evidence="1">CBHHK002</strain>
    </source>
</reference>
<protein>
    <submittedName>
        <fullName evidence="1">Uncharacterized protein</fullName>
    </submittedName>
</protein>
<organism evidence="1 2">
    <name type="scientific">Mycena albidolilacea</name>
    <dbReference type="NCBI Taxonomy" id="1033008"/>
    <lineage>
        <taxon>Eukaryota</taxon>
        <taxon>Fungi</taxon>
        <taxon>Dikarya</taxon>
        <taxon>Basidiomycota</taxon>
        <taxon>Agaricomycotina</taxon>
        <taxon>Agaricomycetes</taxon>
        <taxon>Agaricomycetidae</taxon>
        <taxon>Agaricales</taxon>
        <taxon>Marasmiineae</taxon>
        <taxon>Mycenaceae</taxon>
        <taxon>Mycena</taxon>
    </lineage>
</organism>
<sequence length="219" mass="24069">MSFTFTNYDIQNSEVVPDAGSLSETVGFRVVTERSRMDSPKRTTLYRWNFSLADNAEQAEGKGLQVIGRIAWKEKTLEVNGVSKPFKDVRTKSGGTFSSTTEWQWDSNSKKYEVKFKKGSFLAKEVGKADTEFVATYTALKLKMLGKYELPTLTFHTPGLSEDEMARLIFALLFNDIQLPVKKRPLTFKAAAGQAAVSVAATVAGNIAGNAIGACCTVQ</sequence>
<evidence type="ECO:0000313" key="2">
    <source>
        <dbReference type="Proteomes" id="UP001218218"/>
    </source>
</evidence>
<gene>
    <name evidence="1" type="ORF">DFH08DRAFT_849085</name>
</gene>
<accession>A0AAD7EXA3</accession>